<dbReference type="CDD" id="cd00609">
    <property type="entry name" value="AAT_like"/>
    <property type="match status" value="1"/>
</dbReference>
<dbReference type="Gene3D" id="3.40.640.10">
    <property type="entry name" value="Type I PLP-dependent aspartate aminotransferase-like (Major domain)"/>
    <property type="match status" value="1"/>
</dbReference>
<dbReference type="GO" id="GO:0030170">
    <property type="term" value="F:pyridoxal phosphate binding"/>
    <property type="evidence" value="ECO:0007669"/>
    <property type="project" value="InterPro"/>
</dbReference>
<dbReference type="PANTHER" id="PTHR43525">
    <property type="entry name" value="PROTEIN MALY"/>
    <property type="match status" value="1"/>
</dbReference>
<dbReference type="InterPro" id="IPR051798">
    <property type="entry name" value="Class-II_PLP-Dep_Aminotrans"/>
</dbReference>
<organism evidence="7 8">
    <name type="scientific">Pseudochrobactrum asaccharolyticum</name>
    <dbReference type="NCBI Taxonomy" id="354351"/>
    <lineage>
        <taxon>Bacteria</taxon>
        <taxon>Pseudomonadati</taxon>
        <taxon>Pseudomonadota</taxon>
        <taxon>Alphaproteobacteria</taxon>
        <taxon>Hyphomicrobiales</taxon>
        <taxon>Brucellaceae</taxon>
        <taxon>Pseudochrobactrum</taxon>
    </lineage>
</organism>
<evidence type="ECO:0000256" key="5">
    <source>
        <dbReference type="ARBA" id="ARBA00037974"/>
    </source>
</evidence>
<dbReference type="InterPro" id="IPR004839">
    <property type="entry name" value="Aminotransferase_I/II_large"/>
</dbReference>
<evidence type="ECO:0000313" key="8">
    <source>
        <dbReference type="Proteomes" id="UP000252893"/>
    </source>
</evidence>
<dbReference type="InterPro" id="IPR015421">
    <property type="entry name" value="PyrdxlP-dep_Trfase_major"/>
</dbReference>
<dbReference type="PANTHER" id="PTHR43525:SF1">
    <property type="entry name" value="PROTEIN MALY"/>
    <property type="match status" value="1"/>
</dbReference>
<dbReference type="NCBIfam" id="TIGR04350">
    <property type="entry name" value="C_S_lyase_PatB"/>
    <property type="match status" value="1"/>
</dbReference>
<name>A0A366DSH0_9HYPH</name>
<proteinExistence type="inferred from homology"/>
<evidence type="ECO:0000256" key="3">
    <source>
        <dbReference type="ARBA" id="ARBA00022898"/>
    </source>
</evidence>
<evidence type="ECO:0000256" key="1">
    <source>
        <dbReference type="ARBA" id="ARBA00001933"/>
    </source>
</evidence>
<evidence type="ECO:0000313" key="7">
    <source>
        <dbReference type="EMBL" id="RBO92214.1"/>
    </source>
</evidence>
<keyword evidence="8" id="KW-1185">Reference proteome</keyword>
<dbReference type="AlphaFoldDB" id="A0A366DSH0"/>
<dbReference type="Pfam" id="PF00155">
    <property type="entry name" value="Aminotran_1_2"/>
    <property type="match status" value="1"/>
</dbReference>
<dbReference type="OrthoDB" id="3224382at2"/>
<evidence type="ECO:0000256" key="4">
    <source>
        <dbReference type="ARBA" id="ARBA00023239"/>
    </source>
</evidence>
<protein>
    <recommendedName>
        <fullName evidence="2">cysteine-S-conjugate beta-lyase</fullName>
        <ecNumber evidence="2">4.4.1.13</ecNumber>
    </recommendedName>
</protein>
<dbReference type="InterPro" id="IPR015422">
    <property type="entry name" value="PyrdxlP-dep_Trfase_small"/>
</dbReference>
<feature type="domain" description="Aminotransferase class I/classII large" evidence="6">
    <location>
        <begin position="43"/>
        <end position="388"/>
    </location>
</feature>
<evidence type="ECO:0000256" key="2">
    <source>
        <dbReference type="ARBA" id="ARBA00012224"/>
    </source>
</evidence>
<keyword evidence="3" id="KW-0663">Pyridoxal phosphate</keyword>
<dbReference type="SUPFAM" id="SSF53383">
    <property type="entry name" value="PLP-dependent transferases"/>
    <property type="match status" value="1"/>
</dbReference>
<dbReference type="InterPro" id="IPR015424">
    <property type="entry name" value="PyrdxlP-dep_Trfase"/>
</dbReference>
<dbReference type="EMBL" id="QNRH01000007">
    <property type="protein sequence ID" value="RBO92214.1"/>
    <property type="molecule type" value="Genomic_DNA"/>
</dbReference>
<reference evidence="7 8" key="1">
    <citation type="submission" date="2018-06" db="EMBL/GenBank/DDBJ databases">
        <title>Genomic Encyclopedia of Type Strains, Phase IV (KMG-IV): sequencing the most valuable type-strain genomes for metagenomic binning, comparative biology and taxonomic classification.</title>
        <authorList>
            <person name="Goeker M."/>
        </authorList>
    </citation>
    <scope>NUCLEOTIDE SEQUENCE [LARGE SCALE GENOMIC DNA]</scope>
    <source>
        <strain evidence="7 8">DSM 25619</strain>
    </source>
</reference>
<dbReference type="GO" id="GO:0047804">
    <property type="term" value="F:cysteine-S-conjugate beta-lyase activity"/>
    <property type="evidence" value="ECO:0007669"/>
    <property type="project" value="UniProtKB-EC"/>
</dbReference>
<dbReference type="Proteomes" id="UP000252893">
    <property type="component" value="Unassembled WGS sequence"/>
</dbReference>
<dbReference type="EC" id="4.4.1.13" evidence="2"/>
<comment type="cofactor">
    <cofactor evidence="1">
        <name>pyridoxal 5'-phosphate</name>
        <dbReference type="ChEBI" id="CHEBI:597326"/>
    </cofactor>
</comment>
<evidence type="ECO:0000259" key="6">
    <source>
        <dbReference type="Pfam" id="PF00155"/>
    </source>
</evidence>
<gene>
    <name evidence="7" type="ORF">DFR47_107113</name>
</gene>
<keyword evidence="4 7" id="KW-0456">Lyase</keyword>
<sequence length="393" mass="44180">MTTDFDCVIDRRQSSSIKWAAADTNLLPDEAAADPLPMWVADMDFRSPPVVIEALEKAARDGVFGYPFRTQSYDEAVCGWQKHRFGWDAKPEWLVQTPGVVTALNMLIQTFSRPGDAVLIQPPVYGHFFNDVIENGRRVIEAPLQRNDTSYSFDAEVFEAAITPDTKIFILCNPHNPTGNVWSKADLRQMGEICLRHNILVISDEIHEDLILNPHVSHVPFASLGEEFAQNSVVCTAPSKTFNIAGLQCSNLFIANKKIRDEFRRVLVRSGLNFVNTLGAVACEAAYKHGESWLEDLLAYIRGNQQYFASSVHQLFPQLQVFDSDALYLAWMDCRGLDMAAPELEKFMLTQARVWFDRGSKFGTQGHGFMRVNLGCPRSTIDEALGRLKNALE</sequence>
<dbReference type="Gene3D" id="3.90.1150.10">
    <property type="entry name" value="Aspartate Aminotransferase, domain 1"/>
    <property type="match status" value="1"/>
</dbReference>
<comment type="similarity">
    <text evidence="5">Belongs to the class-II pyridoxal-phosphate-dependent aminotransferase family. MalY/PatB cystathionine beta-lyase subfamily.</text>
</comment>
<comment type="caution">
    <text evidence="7">The sequence shown here is derived from an EMBL/GenBank/DDBJ whole genome shotgun (WGS) entry which is preliminary data.</text>
</comment>
<accession>A0A366DSH0</accession>
<dbReference type="InterPro" id="IPR027619">
    <property type="entry name" value="C-S_lyase_PatB-like"/>
</dbReference>
<dbReference type="RefSeq" id="WP_113945532.1">
    <property type="nucleotide sequence ID" value="NZ_JBHEEG010000009.1"/>
</dbReference>